<dbReference type="SUPFAM" id="SSF52242">
    <property type="entry name" value="Cobalamin (vitamin B12)-binding domain"/>
    <property type="match status" value="1"/>
</dbReference>
<dbReference type="InterPro" id="IPR036724">
    <property type="entry name" value="Cobalamin-bd_sf"/>
</dbReference>
<protein>
    <submittedName>
        <fullName evidence="2">Cobalamin B12-binding domain-containing protein</fullName>
    </submittedName>
</protein>
<name>A0A5D0WI59_9FIRM</name>
<dbReference type="GO" id="GO:0031419">
    <property type="term" value="F:cobalamin binding"/>
    <property type="evidence" value="ECO:0007669"/>
    <property type="project" value="InterPro"/>
</dbReference>
<evidence type="ECO:0000259" key="1">
    <source>
        <dbReference type="PROSITE" id="PS51332"/>
    </source>
</evidence>
<sequence length="243" mass="27457">MFFKKISGYKCLIIYLNLGGVHMLYEKFVECLENDDKPNAVRVALDALETGKVGIVELYTELLIPAQNKMELEERRESVAIWKEHFRTSVVRTVIEYCYPRVVNEGMRNSFKSGRKKIVVFCPSEEYHDIGARMIADFFILCGHQVYFLGGNTPPAALLQAMVRLRPEAIAMGVSNYFNLVAAKRTIEDVRKIMGSETAIILGGAAFKDNLTVVKEIGGNYYVDGYDAVVRISEGWENYETGI</sequence>
<accession>A0A5D0WI59</accession>
<dbReference type="AlphaFoldDB" id="A0A5D0WI59"/>
<organism evidence="2 3">
    <name type="scientific">Acetobacterium wieringae</name>
    <dbReference type="NCBI Taxonomy" id="52694"/>
    <lineage>
        <taxon>Bacteria</taxon>
        <taxon>Bacillati</taxon>
        <taxon>Bacillota</taxon>
        <taxon>Clostridia</taxon>
        <taxon>Eubacteriales</taxon>
        <taxon>Eubacteriaceae</taxon>
        <taxon>Acetobacterium</taxon>
    </lineage>
</organism>
<dbReference type="Pfam" id="PF02310">
    <property type="entry name" value="B12-binding"/>
    <property type="match status" value="1"/>
</dbReference>
<reference evidence="2 3" key="1">
    <citation type="submission" date="2019-08" db="EMBL/GenBank/DDBJ databases">
        <title>Isolation and enrichment of carboxydotrophic bacteria from anaerobic sludge for the production of bio-based chemicals from syngas.</title>
        <authorList>
            <person name="Antares A.L."/>
            <person name="Moreira J."/>
            <person name="Diender M."/>
            <person name="Parshina S.N."/>
            <person name="Stams A.J.M."/>
            <person name="Alves M."/>
            <person name="Alves J.I."/>
            <person name="Sousa D.Z."/>
        </authorList>
    </citation>
    <scope>NUCLEOTIDE SEQUENCE [LARGE SCALE GENOMIC DNA]</scope>
    <source>
        <strain evidence="2 3">JM</strain>
    </source>
</reference>
<proteinExistence type="predicted"/>
<dbReference type="PROSITE" id="PS51332">
    <property type="entry name" value="B12_BINDING"/>
    <property type="match status" value="1"/>
</dbReference>
<dbReference type="EMBL" id="VSLA01000028">
    <property type="protein sequence ID" value="TYC83965.1"/>
    <property type="molecule type" value="Genomic_DNA"/>
</dbReference>
<dbReference type="Gene3D" id="3.40.50.280">
    <property type="entry name" value="Cobalamin-binding domain"/>
    <property type="match status" value="1"/>
</dbReference>
<dbReference type="Proteomes" id="UP000322619">
    <property type="component" value="Unassembled WGS sequence"/>
</dbReference>
<dbReference type="InterPro" id="IPR036594">
    <property type="entry name" value="Meth_synthase_dom"/>
</dbReference>
<gene>
    <name evidence="2" type="ORF">FXB42_15100</name>
</gene>
<comment type="caution">
    <text evidence="2">The sequence shown here is derived from an EMBL/GenBank/DDBJ whole genome shotgun (WGS) entry which is preliminary data.</text>
</comment>
<dbReference type="CDD" id="cd02065">
    <property type="entry name" value="B12-binding_like"/>
    <property type="match status" value="1"/>
</dbReference>
<feature type="domain" description="B12-binding" evidence="1">
    <location>
        <begin position="115"/>
        <end position="243"/>
    </location>
</feature>
<evidence type="ECO:0000313" key="2">
    <source>
        <dbReference type="EMBL" id="TYC83965.1"/>
    </source>
</evidence>
<dbReference type="OrthoDB" id="5756833at2"/>
<dbReference type="InterPro" id="IPR006158">
    <property type="entry name" value="Cobalamin-bd"/>
</dbReference>
<dbReference type="Gene3D" id="1.10.1240.10">
    <property type="entry name" value="Methionine synthase domain"/>
    <property type="match status" value="1"/>
</dbReference>
<dbReference type="GO" id="GO:0046872">
    <property type="term" value="F:metal ion binding"/>
    <property type="evidence" value="ECO:0007669"/>
    <property type="project" value="InterPro"/>
</dbReference>
<evidence type="ECO:0000313" key="3">
    <source>
        <dbReference type="Proteomes" id="UP000322619"/>
    </source>
</evidence>